<evidence type="ECO:0000313" key="2">
    <source>
        <dbReference type="EMBL" id="MBF9223534.1"/>
    </source>
</evidence>
<proteinExistence type="predicted"/>
<evidence type="ECO:0000313" key="3">
    <source>
        <dbReference type="Proteomes" id="UP000618931"/>
    </source>
</evidence>
<sequence length="68" mass="7055">MFGLASVFFALVALVALIVLGAAIVSIFETVKNQASRRVERVLGGALLLVLATVFGSLLLITIALAVL</sequence>
<comment type="caution">
    <text evidence="2">The sequence shown here is derived from an EMBL/GenBank/DDBJ whole genome shotgun (WGS) entry which is preliminary data.</text>
</comment>
<dbReference type="EMBL" id="JADQDM010000016">
    <property type="protein sequence ID" value="MBF9223534.1"/>
    <property type="molecule type" value="Genomic_DNA"/>
</dbReference>
<gene>
    <name evidence="2" type="ORF">I2H31_20685</name>
</gene>
<reference evidence="2 3" key="1">
    <citation type="submission" date="2020-11" db="EMBL/GenBank/DDBJ databases">
        <authorList>
            <person name="Kim M.K."/>
        </authorList>
    </citation>
    <scope>NUCLEOTIDE SEQUENCE [LARGE SCALE GENOMIC DNA]</scope>
    <source>
        <strain evidence="2 3">BT662</strain>
    </source>
</reference>
<dbReference type="Proteomes" id="UP000618931">
    <property type="component" value="Unassembled WGS sequence"/>
</dbReference>
<organism evidence="2 3">
    <name type="scientific">Hymenobacter ruricola</name>
    <dbReference type="NCBI Taxonomy" id="2791023"/>
    <lineage>
        <taxon>Bacteria</taxon>
        <taxon>Pseudomonadati</taxon>
        <taxon>Bacteroidota</taxon>
        <taxon>Cytophagia</taxon>
        <taxon>Cytophagales</taxon>
        <taxon>Hymenobacteraceae</taxon>
        <taxon>Hymenobacter</taxon>
    </lineage>
</organism>
<feature type="transmembrane region" description="Helical" evidence="1">
    <location>
        <begin position="6"/>
        <end position="31"/>
    </location>
</feature>
<keyword evidence="1" id="KW-1133">Transmembrane helix</keyword>
<accession>A0ABS0I9D6</accession>
<keyword evidence="3" id="KW-1185">Reference proteome</keyword>
<evidence type="ECO:0008006" key="4">
    <source>
        <dbReference type="Google" id="ProtNLM"/>
    </source>
</evidence>
<dbReference type="RefSeq" id="WP_196294962.1">
    <property type="nucleotide sequence ID" value="NZ_JADQDM010000016.1"/>
</dbReference>
<protein>
    <recommendedName>
        <fullName evidence="4">DUF4190 domain-containing protein</fullName>
    </recommendedName>
</protein>
<evidence type="ECO:0000256" key="1">
    <source>
        <dbReference type="SAM" id="Phobius"/>
    </source>
</evidence>
<feature type="transmembrane region" description="Helical" evidence="1">
    <location>
        <begin position="43"/>
        <end position="67"/>
    </location>
</feature>
<keyword evidence="1" id="KW-0472">Membrane</keyword>
<keyword evidence="1" id="KW-0812">Transmembrane</keyword>
<name>A0ABS0I9D6_9BACT</name>